<organism evidence="1 2">
    <name type="scientific">Pluteus cervinus</name>
    <dbReference type="NCBI Taxonomy" id="181527"/>
    <lineage>
        <taxon>Eukaryota</taxon>
        <taxon>Fungi</taxon>
        <taxon>Dikarya</taxon>
        <taxon>Basidiomycota</taxon>
        <taxon>Agaricomycotina</taxon>
        <taxon>Agaricomycetes</taxon>
        <taxon>Agaricomycetidae</taxon>
        <taxon>Agaricales</taxon>
        <taxon>Pluteineae</taxon>
        <taxon>Pluteaceae</taxon>
        <taxon>Pluteus</taxon>
    </lineage>
</organism>
<sequence>MPHILQARSAHHIRGEINAPSGTQQAPTASPSPYISLPSSTIGLAVGITILGLILVGGLLACGIRAWRRKRQSKAAPSANSDKPKRFNLTPSIKLEEPQKPVFALSVPDADTAWVPQIRTHYGVPVTYPDTYLNGSSASSSKSTKKAQLALNLKEDNRPPPPAYVTHNDEPQWLSVPPPTHPSRPPAAPTPPADRAVRPHFSHFSVVSELNVPLASPARSESFAVDLASPLSPRLNREEASRPINDPKAPRRMIVISTFSPTMHDELAVAVGEEIYLLEEFHDGWCLVQRGDEPNAPRGVCPRFCLGSHQATLLQAINRNLTTNVI</sequence>
<evidence type="ECO:0000313" key="1">
    <source>
        <dbReference type="EMBL" id="TFK61004.1"/>
    </source>
</evidence>
<proteinExistence type="predicted"/>
<dbReference type="Proteomes" id="UP000308600">
    <property type="component" value="Unassembled WGS sequence"/>
</dbReference>
<protein>
    <submittedName>
        <fullName evidence="1">Uncharacterized protein</fullName>
    </submittedName>
</protein>
<evidence type="ECO:0000313" key="2">
    <source>
        <dbReference type="Proteomes" id="UP000308600"/>
    </source>
</evidence>
<reference evidence="1 2" key="1">
    <citation type="journal article" date="2019" name="Nat. Ecol. Evol.">
        <title>Megaphylogeny resolves global patterns of mushroom evolution.</title>
        <authorList>
            <person name="Varga T."/>
            <person name="Krizsan K."/>
            <person name="Foldi C."/>
            <person name="Dima B."/>
            <person name="Sanchez-Garcia M."/>
            <person name="Sanchez-Ramirez S."/>
            <person name="Szollosi G.J."/>
            <person name="Szarkandi J.G."/>
            <person name="Papp V."/>
            <person name="Albert L."/>
            <person name="Andreopoulos W."/>
            <person name="Angelini C."/>
            <person name="Antonin V."/>
            <person name="Barry K.W."/>
            <person name="Bougher N.L."/>
            <person name="Buchanan P."/>
            <person name="Buyck B."/>
            <person name="Bense V."/>
            <person name="Catcheside P."/>
            <person name="Chovatia M."/>
            <person name="Cooper J."/>
            <person name="Damon W."/>
            <person name="Desjardin D."/>
            <person name="Finy P."/>
            <person name="Geml J."/>
            <person name="Haridas S."/>
            <person name="Hughes K."/>
            <person name="Justo A."/>
            <person name="Karasinski D."/>
            <person name="Kautmanova I."/>
            <person name="Kiss B."/>
            <person name="Kocsube S."/>
            <person name="Kotiranta H."/>
            <person name="LaButti K.M."/>
            <person name="Lechner B.E."/>
            <person name="Liimatainen K."/>
            <person name="Lipzen A."/>
            <person name="Lukacs Z."/>
            <person name="Mihaltcheva S."/>
            <person name="Morgado L.N."/>
            <person name="Niskanen T."/>
            <person name="Noordeloos M.E."/>
            <person name="Ohm R.A."/>
            <person name="Ortiz-Santana B."/>
            <person name="Ovrebo C."/>
            <person name="Racz N."/>
            <person name="Riley R."/>
            <person name="Savchenko A."/>
            <person name="Shiryaev A."/>
            <person name="Soop K."/>
            <person name="Spirin V."/>
            <person name="Szebenyi C."/>
            <person name="Tomsovsky M."/>
            <person name="Tulloss R.E."/>
            <person name="Uehling J."/>
            <person name="Grigoriev I.V."/>
            <person name="Vagvolgyi C."/>
            <person name="Papp T."/>
            <person name="Martin F.M."/>
            <person name="Miettinen O."/>
            <person name="Hibbett D.S."/>
            <person name="Nagy L.G."/>
        </authorList>
    </citation>
    <scope>NUCLEOTIDE SEQUENCE [LARGE SCALE GENOMIC DNA]</scope>
    <source>
        <strain evidence="1 2">NL-1719</strain>
    </source>
</reference>
<name>A0ACD3A6J5_9AGAR</name>
<gene>
    <name evidence="1" type="ORF">BDN72DRAFT_850034</name>
</gene>
<accession>A0ACD3A6J5</accession>
<dbReference type="EMBL" id="ML208705">
    <property type="protein sequence ID" value="TFK61004.1"/>
    <property type="molecule type" value="Genomic_DNA"/>
</dbReference>
<keyword evidence="2" id="KW-1185">Reference proteome</keyword>